<evidence type="ECO:0000313" key="9">
    <source>
        <dbReference type="Proteomes" id="UP000032414"/>
    </source>
</evidence>
<proteinExistence type="inferred from homology"/>
<reference evidence="9" key="2">
    <citation type="submission" date="2014-09" db="EMBL/GenBank/DDBJ databases">
        <authorList>
            <person name="Gomez-Valero L."/>
        </authorList>
    </citation>
    <scope>NUCLEOTIDE SEQUENCE [LARGE SCALE GENOMIC DNA]</scope>
    <source>
        <strain evidence="9">ATCC33218</strain>
    </source>
</reference>
<evidence type="ECO:0000313" key="7">
    <source>
        <dbReference type="EMBL" id="CEG60231.1"/>
    </source>
</evidence>
<dbReference type="Pfam" id="PF02104">
    <property type="entry name" value="SURF1"/>
    <property type="match status" value="1"/>
</dbReference>
<dbReference type="OrthoDB" id="9789940at2"/>
<dbReference type="AlphaFoldDB" id="A0A098GFG3"/>
<dbReference type="Proteomes" id="UP000032414">
    <property type="component" value="Chromosome I"/>
</dbReference>
<keyword evidence="10" id="KW-1185">Reference proteome</keyword>
<dbReference type="Proteomes" id="UP000182998">
    <property type="component" value="Unassembled WGS sequence"/>
</dbReference>
<dbReference type="PATRIC" id="fig|451.8.peg.229"/>
<dbReference type="PANTHER" id="PTHR23427">
    <property type="entry name" value="SURFEIT LOCUS PROTEIN"/>
    <property type="match status" value="1"/>
</dbReference>
<evidence type="ECO:0000256" key="2">
    <source>
        <dbReference type="ARBA" id="ARBA00007165"/>
    </source>
</evidence>
<keyword evidence="6" id="KW-1003">Cell membrane</keyword>
<gene>
    <name evidence="7" type="ORF">LMI_0912</name>
    <name evidence="8" type="ORF">SAMN02982997_02148</name>
</gene>
<evidence type="ECO:0000256" key="6">
    <source>
        <dbReference type="RuleBase" id="RU363076"/>
    </source>
</evidence>
<name>A0A098GFG3_LEGMI</name>
<reference evidence="7" key="1">
    <citation type="submission" date="2014-09" db="EMBL/GenBank/DDBJ databases">
        <authorList>
            <person name="GOMEZ-VALERO Laura"/>
        </authorList>
    </citation>
    <scope>NUCLEOTIDE SEQUENCE</scope>
    <source>
        <strain evidence="7">ATCC33218</strain>
    </source>
</reference>
<comment type="subcellular location">
    <subcellularLocation>
        <location evidence="6">Cell membrane</location>
        <topology evidence="6">Multi-pass membrane protein</topology>
    </subcellularLocation>
    <subcellularLocation>
        <location evidence="1">Membrane</location>
    </subcellularLocation>
</comment>
<dbReference type="CDD" id="cd06662">
    <property type="entry name" value="SURF1"/>
    <property type="match status" value="1"/>
</dbReference>
<dbReference type="EMBL" id="LN614830">
    <property type="protein sequence ID" value="CEG60231.1"/>
    <property type="molecule type" value="Genomic_DNA"/>
</dbReference>
<sequence length="240" mass="28041">MVSVTCFNRCFTLNWRIAILTFLMVLFFARLGFWQLARAEEKKHMLATQATYAKQAPTIWNVGMNPPAQYQQIRVRGKYLPQVFLLDNQHYQHQFGYHVLSPLMLDGNKVVLIDRGFIAGEMNRQVLPEIIVPTDLMNLTGYAYFPSEKNWVLGQAYEKRQAKITIIERIDTKMVGQILHKSVYPFIIRLNKEAAQEYVREWSVVAMPPERHYAYALQWFAMASVILILFIALNLKKKHD</sequence>
<dbReference type="STRING" id="451.B6N58_10875"/>
<reference evidence="8 10" key="3">
    <citation type="submission" date="2016-10" db="EMBL/GenBank/DDBJ databases">
        <authorList>
            <person name="Varghese N."/>
            <person name="Submissions S."/>
        </authorList>
    </citation>
    <scope>NUCLEOTIDE SEQUENCE [LARGE SCALE GENOMIC DNA]</scope>
    <source>
        <strain evidence="8 10">ATCC 33218</strain>
    </source>
</reference>
<dbReference type="PROSITE" id="PS50895">
    <property type="entry name" value="SURF1"/>
    <property type="match status" value="1"/>
</dbReference>
<keyword evidence="3 6" id="KW-0812">Transmembrane</keyword>
<keyword evidence="5 6" id="KW-0472">Membrane</keyword>
<dbReference type="HOGENOM" id="CLU_047737_2_2_6"/>
<evidence type="ECO:0000256" key="3">
    <source>
        <dbReference type="ARBA" id="ARBA00022692"/>
    </source>
</evidence>
<evidence type="ECO:0000256" key="5">
    <source>
        <dbReference type="ARBA" id="ARBA00023136"/>
    </source>
</evidence>
<dbReference type="PANTHER" id="PTHR23427:SF2">
    <property type="entry name" value="SURFEIT LOCUS PROTEIN 1"/>
    <property type="match status" value="1"/>
</dbReference>
<protein>
    <recommendedName>
        <fullName evidence="6">SURF1-like protein</fullName>
    </recommendedName>
</protein>
<organism evidence="7 9">
    <name type="scientific">Legionella micdadei</name>
    <name type="common">Tatlockia micdadei</name>
    <dbReference type="NCBI Taxonomy" id="451"/>
    <lineage>
        <taxon>Bacteria</taxon>
        <taxon>Pseudomonadati</taxon>
        <taxon>Pseudomonadota</taxon>
        <taxon>Gammaproteobacteria</taxon>
        <taxon>Legionellales</taxon>
        <taxon>Legionellaceae</taxon>
        <taxon>Legionella</taxon>
    </lineage>
</organism>
<dbReference type="KEGG" id="tmc:LMI_0912"/>
<evidence type="ECO:0000313" key="8">
    <source>
        <dbReference type="EMBL" id="SCY58205.1"/>
    </source>
</evidence>
<feature type="transmembrane region" description="Helical" evidence="6">
    <location>
        <begin position="213"/>
        <end position="235"/>
    </location>
</feature>
<comment type="similarity">
    <text evidence="2 6">Belongs to the SURF1 family.</text>
</comment>
<evidence type="ECO:0000256" key="4">
    <source>
        <dbReference type="ARBA" id="ARBA00022989"/>
    </source>
</evidence>
<accession>A0A098GFG3</accession>
<comment type="caution">
    <text evidence="6">Lacks conserved residue(s) required for the propagation of feature annotation.</text>
</comment>
<dbReference type="GO" id="GO:0005886">
    <property type="term" value="C:plasma membrane"/>
    <property type="evidence" value="ECO:0007669"/>
    <property type="project" value="UniProtKB-SubCell"/>
</dbReference>
<dbReference type="InterPro" id="IPR002994">
    <property type="entry name" value="Surf1/Shy1"/>
</dbReference>
<dbReference type="EMBL" id="FMVN01000010">
    <property type="protein sequence ID" value="SCY58205.1"/>
    <property type="molecule type" value="Genomic_DNA"/>
</dbReference>
<evidence type="ECO:0000313" key="10">
    <source>
        <dbReference type="Proteomes" id="UP000182998"/>
    </source>
</evidence>
<dbReference type="RefSeq" id="WP_045098679.1">
    <property type="nucleotide sequence ID" value="NZ_CP020614.1"/>
</dbReference>
<keyword evidence="4 6" id="KW-1133">Transmembrane helix</keyword>
<evidence type="ECO:0000256" key="1">
    <source>
        <dbReference type="ARBA" id="ARBA00004370"/>
    </source>
</evidence>
<dbReference type="InterPro" id="IPR045214">
    <property type="entry name" value="Surf1/Surf4"/>
</dbReference>